<keyword evidence="8" id="KW-1185">Reference proteome</keyword>
<comment type="subcellular location">
    <subcellularLocation>
        <location evidence="1">Membrane</location>
        <topology evidence="1">Multi-pass membrane protein</topology>
    </subcellularLocation>
</comment>
<dbReference type="Proteomes" id="UP000054537">
    <property type="component" value="Unassembled WGS sequence"/>
</dbReference>
<dbReference type="GO" id="GO:0030416">
    <property type="term" value="P:methylamine metabolic process"/>
    <property type="evidence" value="ECO:0007669"/>
    <property type="project" value="InterPro"/>
</dbReference>
<dbReference type="Pfam" id="PF07291">
    <property type="entry name" value="MauE"/>
    <property type="match status" value="1"/>
</dbReference>
<dbReference type="STRING" id="1869.MB27_15820"/>
<dbReference type="GO" id="GO:0016020">
    <property type="term" value="C:membrane"/>
    <property type="evidence" value="ECO:0007669"/>
    <property type="project" value="UniProtKB-SubCell"/>
</dbReference>
<keyword evidence="4 5" id="KW-0472">Membrane</keyword>
<gene>
    <name evidence="7" type="ORF">MB27_15820</name>
</gene>
<evidence type="ECO:0000256" key="4">
    <source>
        <dbReference type="ARBA" id="ARBA00023136"/>
    </source>
</evidence>
<evidence type="ECO:0000256" key="3">
    <source>
        <dbReference type="ARBA" id="ARBA00022989"/>
    </source>
</evidence>
<keyword evidence="3 5" id="KW-1133">Transmembrane helix</keyword>
<protein>
    <recommendedName>
        <fullName evidence="6">Methylamine utilisation protein MauE domain-containing protein</fullName>
    </recommendedName>
</protein>
<proteinExistence type="predicted"/>
<dbReference type="EMBL" id="JRTT01000016">
    <property type="protein sequence ID" value="KHD76749.1"/>
    <property type="molecule type" value="Genomic_DNA"/>
</dbReference>
<dbReference type="InterPro" id="IPR009908">
    <property type="entry name" value="Methylamine_util_MauE"/>
</dbReference>
<evidence type="ECO:0000313" key="8">
    <source>
        <dbReference type="Proteomes" id="UP000054537"/>
    </source>
</evidence>
<dbReference type="RefSeq" id="WP_043525309.1">
    <property type="nucleotide sequence ID" value="NZ_BAABKU010000018.1"/>
</dbReference>
<accession>A0A0A6UQT9</accession>
<dbReference type="eggNOG" id="ENOG5031VNQ">
    <property type="taxonomic scope" value="Bacteria"/>
</dbReference>
<name>A0A0A6UQT9_ACTUT</name>
<feature type="domain" description="Methylamine utilisation protein MauE" evidence="6">
    <location>
        <begin position="2"/>
        <end position="129"/>
    </location>
</feature>
<evidence type="ECO:0000259" key="6">
    <source>
        <dbReference type="Pfam" id="PF07291"/>
    </source>
</evidence>
<evidence type="ECO:0000256" key="5">
    <source>
        <dbReference type="SAM" id="Phobius"/>
    </source>
</evidence>
<feature type="transmembrane region" description="Helical" evidence="5">
    <location>
        <begin position="121"/>
        <end position="138"/>
    </location>
</feature>
<feature type="transmembrane region" description="Helical" evidence="5">
    <location>
        <begin position="69"/>
        <end position="90"/>
    </location>
</feature>
<organism evidence="7 8">
    <name type="scientific">Actinoplanes utahensis</name>
    <dbReference type="NCBI Taxonomy" id="1869"/>
    <lineage>
        <taxon>Bacteria</taxon>
        <taxon>Bacillati</taxon>
        <taxon>Actinomycetota</taxon>
        <taxon>Actinomycetes</taxon>
        <taxon>Micromonosporales</taxon>
        <taxon>Micromonosporaceae</taxon>
        <taxon>Actinoplanes</taxon>
    </lineage>
</organism>
<evidence type="ECO:0000256" key="2">
    <source>
        <dbReference type="ARBA" id="ARBA00022692"/>
    </source>
</evidence>
<feature type="transmembrane region" description="Helical" evidence="5">
    <location>
        <begin position="144"/>
        <end position="165"/>
    </location>
</feature>
<evidence type="ECO:0000313" key="7">
    <source>
        <dbReference type="EMBL" id="KHD76749.1"/>
    </source>
</evidence>
<sequence>MLVLAVAVLTVASVLIVSVASKLRSAEAYRRFRDGVAELGAVPARSAGITAVAAIAGETATLGLVAVPVTAAAGLLAAGVVFTVFAVVLARAVTRGAATGCHCFGATTETVAVRHVVRTGFLALLAFAGGAVGVTAPAPDPWTAAPATVAAVAVAALVVATVVYLDEIVWLFGRPTR</sequence>
<keyword evidence="2 5" id="KW-0812">Transmembrane</keyword>
<reference evidence="7 8" key="1">
    <citation type="submission" date="2014-10" db="EMBL/GenBank/DDBJ databases">
        <title>Draft genome sequence of Actinoplanes utahensis NRRL 12052.</title>
        <authorList>
            <person name="Velasco-Bucheli B."/>
            <person name="del Cerro C."/>
            <person name="Hormigo D."/>
            <person name="Garcia J.L."/>
            <person name="Acebal C."/>
            <person name="Arroyo M."/>
            <person name="de la Mata I."/>
        </authorList>
    </citation>
    <scope>NUCLEOTIDE SEQUENCE [LARGE SCALE GENOMIC DNA]</scope>
    <source>
        <strain evidence="7 8">NRRL 12052</strain>
    </source>
</reference>
<dbReference type="AlphaFoldDB" id="A0A0A6UQT9"/>
<comment type="caution">
    <text evidence="7">The sequence shown here is derived from an EMBL/GenBank/DDBJ whole genome shotgun (WGS) entry which is preliminary data.</text>
</comment>
<evidence type="ECO:0000256" key="1">
    <source>
        <dbReference type="ARBA" id="ARBA00004141"/>
    </source>
</evidence>